<evidence type="ECO:0000313" key="1">
    <source>
        <dbReference type="EMBL" id="KAI4867679.1"/>
    </source>
</evidence>
<reference evidence="1 2" key="1">
    <citation type="journal article" date="2022" name="New Phytol.">
        <title>Ecological generalism drives hyperdiversity of secondary metabolite gene clusters in xylarialean endophytes.</title>
        <authorList>
            <person name="Franco M.E.E."/>
            <person name="Wisecaver J.H."/>
            <person name="Arnold A.E."/>
            <person name="Ju Y.M."/>
            <person name="Slot J.C."/>
            <person name="Ahrendt S."/>
            <person name="Moore L.P."/>
            <person name="Eastman K.E."/>
            <person name="Scott K."/>
            <person name="Konkel Z."/>
            <person name="Mondo S.J."/>
            <person name="Kuo A."/>
            <person name="Hayes R.D."/>
            <person name="Haridas S."/>
            <person name="Andreopoulos B."/>
            <person name="Riley R."/>
            <person name="LaButti K."/>
            <person name="Pangilinan J."/>
            <person name="Lipzen A."/>
            <person name="Amirebrahimi M."/>
            <person name="Yan J."/>
            <person name="Adam C."/>
            <person name="Keymanesh K."/>
            <person name="Ng V."/>
            <person name="Louie K."/>
            <person name="Northen T."/>
            <person name="Drula E."/>
            <person name="Henrissat B."/>
            <person name="Hsieh H.M."/>
            <person name="Youens-Clark K."/>
            <person name="Lutzoni F."/>
            <person name="Miadlikowska J."/>
            <person name="Eastwood D.C."/>
            <person name="Hamelin R.C."/>
            <person name="Grigoriev I.V."/>
            <person name="U'Ren J.M."/>
        </authorList>
    </citation>
    <scope>NUCLEOTIDE SEQUENCE [LARGE SCALE GENOMIC DNA]</scope>
    <source>
        <strain evidence="1 2">CBS 119005</strain>
    </source>
</reference>
<organism evidence="1 2">
    <name type="scientific">Hypoxylon rubiginosum</name>
    <dbReference type="NCBI Taxonomy" id="110542"/>
    <lineage>
        <taxon>Eukaryota</taxon>
        <taxon>Fungi</taxon>
        <taxon>Dikarya</taxon>
        <taxon>Ascomycota</taxon>
        <taxon>Pezizomycotina</taxon>
        <taxon>Sordariomycetes</taxon>
        <taxon>Xylariomycetidae</taxon>
        <taxon>Xylariales</taxon>
        <taxon>Hypoxylaceae</taxon>
        <taxon>Hypoxylon</taxon>
    </lineage>
</organism>
<gene>
    <name evidence="1" type="ORF">F4820DRAFT_445915</name>
</gene>
<protein>
    <submittedName>
        <fullName evidence="1">Zinc-binding dehydrogenase</fullName>
    </submittedName>
</protein>
<sequence>MDRSNLTYYLAERPSAEIIPGKTFQARTEPAPTADDLKEGDALVESLYLSLDPAARDGINSTRSYGPPVEIGARMRATAIVRVLSSKTAKVKAGDIVCAPIGWTEVAIVPEAQIDKFEVPKGSDVTERLCALGGVGLTAYFGITTIALPKPGETIVVSSAAGAVGSFAGQIAKIFGARVVGIAGTDEKCAWLRDDMGFDAALNYKSPSFKEELAAATPDFVDMYWDNVGGELLDAVLERAAKGARFVLCGAISGYNSETKQTAGVRNLTYAITQRVTLKGFIVFDHLAGIPRAREEISRWIEEGKLKSRVTIVRGGLKEVEAGIAMLYRGGNIGKTLLEVKSPGDE</sequence>
<dbReference type="EMBL" id="MU393445">
    <property type="protein sequence ID" value="KAI4867679.1"/>
    <property type="molecule type" value="Genomic_DNA"/>
</dbReference>
<keyword evidence="2" id="KW-1185">Reference proteome</keyword>
<evidence type="ECO:0000313" key="2">
    <source>
        <dbReference type="Proteomes" id="UP001497700"/>
    </source>
</evidence>
<accession>A0ACB9Z8D2</accession>
<dbReference type="Proteomes" id="UP001497700">
    <property type="component" value="Unassembled WGS sequence"/>
</dbReference>
<comment type="caution">
    <text evidence="1">The sequence shown here is derived from an EMBL/GenBank/DDBJ whole genome shotgun (WGS) entry which is preliminary data.</text>
</comment>
<name>A0ACB9Z8D2_9PEZI</name>
<proteinExistence type="predicted"/>